<gene>
    <name evidence="2" type="ORF">IAB59_07090</name>
</gene>
<dbReference type="InterPro" id="IPR002711">
    <property type="entry name" value="HNH"/>
</dbReference>
<comment type="caution">
    <text evidence="2">The sequence shown here is derived from an EMBL/GenBank/DDBJ whole genome shotgun (WGS) entry which is preliminary data.</text>
</comment>
<name>A0A9D1GCE6_9FIRM</name>
<reference evidence="2" key="2">
    <citation type="journal article" date="2021" name="PeerJ">
        <title>Extensive microbial diversity within the chicken gut microbiome revealed by metagenomics and culture.</title>
        <authorList>
            <person name="Gilroy R."/>
            <person name="Ravi A."/>
            <person name="Getino M."/>
            <person name="Pursley I."/>
            <person name="Horton D.L."/>
            <person name="Alikhan N.F."/>
            <person name="Baker D."/>
            <person name="Gharbi K."/>
            <person name="Hall N."/>
            <person name="Watson M."/>
            <person name="Adriaenssens E.M."/>
            <person name="Foster-Nyarko E."/>
            <person name="Jarju S."/>
            <person name="Secka A."/>
            <person name="Antonio M."/>
            <person name="Oren A."/>
            <person name="Chaudhuri R.R."/>
            <person name="La Ragione R."/>
            <person name="Hildebrand F."/>
            <person name="Pallen M.J."/>
        </authorList>
    </citation>
    <scope>NUCLEOTIDE SEQUENCE</scope>
    <source>
        <strain evidence="2">CHK195-26880</strain>
    </source>
</reference>
<sequence>MKKSCSRCGKIHDINFKCYANMTKKKDSNAVKVRATNRWHKKSEEIKDRDQYLCQLCIRNLYDTYDTFNYKKLEVHHIVPIEEDNTLSFDDDNLITLCCLHHKKADKNLIPREVLLMINRGCSLKDIKEFISSKIVPPTF</sequence>
<evidence type="ECO:0000313" key="2">
    <source>
        <dbReference type="EMBL" id="HIT38221.1"/>
    </source>
</evidence>
<feature type="domain" description="HNH nuclease" evidence="1">
    <location>
        <begin position="41"/>
        <end position="103"/>
    </location>
</feature>
<dbReference type="Pfam" id="PF01844">
    <property type="entry name" value="HNH"/>
    <property type="match status" value="1"/>
</dbReference>
<reference evidence="2" key="1">
    <citation type="submission" date="2020-10" db="EMBL/GenBank/DDBJ databases">
        <authorList>
            <person name="Gilroy R."/>
        </authorList>
    </citation>
    <scope>NUCLEOTIDE SEQUENCE</scope>
    <source>
        <strain evidence="2">CHK195-26880</strain>
    </source>
</reference>
<keyword evidence="2" id="KW-0540">Nuclease</keyword>
<dbReference type="EMBL" id="DVKQ01000092">
    <property type="protein sequence ID" value="HIT38221.1"/>
    <property type="molecule type" value="Genomic_DNA"/>
</dbReference>
<dbReference type="CDD" id="cd00085">
    <property type="entry name" value="HNHc"/>
    <property type="match status" value="1"/>
</dbReference>
<proteinExistence type="predicted"/>
<dbReference type="SMART" id="SM00507">
    <property type="entry name" value="HNHc"/>
    <property type="match status" value="1"/>
</dbReference>
<dbReference type="GO" id="GO:0004519">
    <property type="term" value="F:endonuclease activity"/>
    <property type="evidence" value="ECO:0007669"/>
    <property type="project" value="UniProtKB-KW"/>
</dbReference>
<accession>A0A9D1GCE6</accession>
<dbReference type="InterPro" id="IPR003615">
    <property type="entry name" value="HNH_nuc"/>
</dbReference>
<dbReference type="AlphaFoldDB" id="A0A9D1GCE6"/>
<organism evidence="2 3">
    <name type="scientific">Candidatus Onthousia faecipullorum</name>
    <dbReference type="NCBI Taxonomy" id="2840887"/>
    <lineage>
        <taxon>Bacteria</taxon>
        <taxon>Bacillati</taxon>
        <taxon>Bacillota</taxon>
        <taxon>Bacilli</taxon>
        <taxon>Candidatus Onthousia</taxon>
    </lineage>
</organism>
<dbReference type="Gene3D" id="1.10.30.50">
    <property type="match status" value="1"/>
</dbReference>
<keyword evidence="2" id="KW-0255">Endonuclease</keyword>
<evidence type="ECO:0000259" key="1">
    <source>
        <dbReference type="SMART" id="SM00507"/>
    </source>
</evidence>
<dbReference type="GO" id="GO:0003676">
    <property type="term" value="F:nucleic acid binding"/>
    <property type="evidence" value="ECO:0007669"/>
    <property type="project" value="InterPro"/>
</dbReference>
<dbReference type="GO" id="GO:0008270">
    <property type="term" value="F:zinc ion binding"/>
    <property type="evidence" value="ECO:0007669"/>
    <property type="project" value="InterPro"/>
</dbReference>
<evidence type="ECO:0000313" key="3">
    <source>
        <dbReference type="Proteomes" id="UP000886833"/>
    </source>
</evidence>
<dbReference type="Proteomes" id="UP000886833">
    <property type="component" value="Unassembled WGS sequence"/>
</dbReference>
<protein>
    <submittedName>
        <fullName evidence="2">HNH endonuclease</fullName>
    </submittedName>
</protein>
<keyword evidence="2" id="KW-0378">Hydrolase</keyword>